<dbReference type="RefSeq" id="WP_006872958.1">
    <property type="nucleotide sequence ID" value="NZ_JH413850.1"/>
</dbReference>
<accession>G9EUV4</accession>
<dbReference type="AlphaFoldDB" id="G9EUV4"/>
<dbReference type="eggNOG" id="ENOG5031DYH">
    <property type="taxonomic scope" value="Bacteria"/>
</dbReference>
<dbReference type="OrthoDB" id="5637237at2"/>
<organism evidence="1 2">
    <name type="scientific">Legionella drancourtii LLAP12</name>
    <dbReference type="NCBI Taxonomy" id="658187"/>
    <lineage>
        <taxon>Bacteria</taxon>
        <taxon>Pseudomonadati</taxon>
        <taxon>Pseudomonadota</taxon>
        <taxon>Gammaproteobacteria</taxon>
        <taxon>Legionellales</taxon>
        <taxon>Legionellaceae</taxon>
        <taxon>Legionella</taxon>
    </lineage>
</organism>
<evidence type="ECO:0000313" key="2">
    <source>
        <dbReference type="Proteomes" id="UP000002770"/>
    </source>
</evidence>
<dbReference type="HOGENOM" id="CLU_077641_0_0_6"/>
<sequence length="219" mass="25064">MTAQTKLFEFLCELIDIQIKKYVGLATYGVGPDARMNGHLVCEEVNELLQLSKELQEEIDEPSSVRANHFDTILKQVHFYVEQEYLRARAGWLLDDNPIHSPALHRISAQLDELKKIAKSAGIKELPQPSVPQTKIQEQCQHDSNEIAFLILDLAQKVKENPEKEIDSNIVPKHAIQIMQKNATGRYCEETISQEIDKLKEQCERHLQQSPLKKKTPSN</sequence>
<protein>
    <submittedName>
        <fullName evidence="1">Uncharacterized protein</fullName>
    </submittedName>
</protein>
<gene>
    <name evidence="1" type="ORF">LDG_9105</name>
</gene>
<dbReference type="STRING" id="658187.LDG_9105"/>
<dbReference type="Proteomes" id="UP000002770">
    <property type="component" value="Unassembled WGS sequence"/>
</dbReference>
<dbReference type="EMBL" id="JH413850">
    <property type="protein sequence ID" value="EHL29104.1"/>
    <property type="molecule type" value="Genomic_DNA"/>
</dbReference>
<keyword evidence="2" id="KW-1185">Reference proteome</keyword>
<evidence type="ECO:0000313" key="1">
    <source>
        <dbReference type="EMBL" id="EHL29104.1"/>
    </source>
</evidence>
<reference evidence="1 2" key="1">
    <citation type="journal article" date="2011" name="BMC Genomics">
        <title>Insight into cross-talk between intra-amoebal pathogens.</title>
        <authorList>
            <person name="Gimenez G."/>
            <person name="Bertelli C."/>
            <person name="Moliner C."/>
            <person name="Robert C."/>
            <person name="Raoult D."/>
            <person name="Fournier P.E."/>
            <person name="Greub G."/>
        </authorList>
    </citation>
    <scope>NUCLEOTIDE SEQUENCE [LARGE SCALE GENOMIC DNA]</scope>
    <source>
        <strain evidence="1 2">LLAP12</strain>
    </source>
</reference>
<name>G9EUV4_9GAMM</name>
<proteinExistence type="predicted"/>
<dbReference type="InParanoid" id="G9EUV4"/>